<feature type="region of interest" description="Disordered" evidence="2">
    <location>
        <begin position="464"/>
        <end position="485"/>
    </location>
</feature>
<accession>A0A5C6G4D6</accession>
<keyword evidence="1" id="KW-0175">Coiled coil</keyword>
<name>A0A5C6G4D6_METRR</name>
<dbReference type="AlphaFoldDB" id="A0A5C6G4D6"/>
<evidence type="ECO:0000256" key="2">
    <source>
        <dbReference type="SAM" id="MobiDB-lite"/>
    </source>
</evidence>
<proteinExistence type="predicted"/>
<feature type="coiled-coil region" evidence="1">
    <location>
        <begin position="33"/>
        <end position="180"/>
    </location>
</feature>
<evidence type="ECO:0000313" key="4">
    <source>
        <dbReference type="Proteomes" id="UP000317257"/>
    </source>
</evidence>
<organism evidence="3 4">
    <name type="scientific">Metarhizium rileyi (strain RCEF 4871)</name>
    <name type="common">Nomuraea rileyi</name>
    <dbReference type="NCBI Taxonomy" id="1649241"/>
    <lineage>
        <taxon>Eukaryota</taxon>
        <taxon>Fungi</taxon>
        <taxon>Dikarya</taxon>
        <taxon>Ascomycota</taxon>
        <taxon>Pezizomycotina</taxon>
        <taxon>Sordariomycetes</taxon>
        <taxon>Hypocreomycetidae</taxon>
        <taxon>Hypocreales</taxon>
        <taxon>Clavicipitaceae</taxon>
        <taxon>Metarhizium</taxon>
    </lineage>
</organism>
<protein>
    <recommendedName>
        <fullName evidence="5">MEI5 protein</fullName>
    </recommendedName>
</protein>
<dbReference type="EMBL" id="SBHS01000060">
    <property type="protein sequence ID" value="TWU70853.1"/>
    <property type="molecule type" value="Genomic_DNA"/>
</dbReference>
<feature type="compositionally biased region" description="Acidic residues" evidence="2">
    <location>
        <begin position="398"/>
        <end position="410"/>
    </location>
</feature>
<reference evidence="4" key="1">
    <citation type="submission" date="2018-12" db="EMBL/GenBank/DDBJ databases">
        <title>The complete genome of Metarhizium rileyi, a key fungal pathogen of Lepidoptera.</title>
        <authorList>
            <person name="Binneck E."/>
            <person name="Lastra C.C.L."/>
            <person name="Sosa-Gomez D.R."/>
        </authorList>
    </citation>
    <scope>NUCLEOTIDE SEQUENCE [LARGE SCALE GENOMIC DNA]</scope>
    <source>
        <strain evidence="4">Cep018-CH2</strain>
    </source>
</reference>
<evidence type="ECO:0008006" key="5">
    <source>
        <dbReference type="Google" id="ProtNLM"/>
    </source>
</evidence>
<comment type="caution">
    <text evidence="3">The sequence shown here is derived from an EMBL/GenBank/DDBJ whole genome shotgun (WGS) entry which is preliminary data.</text>
</comment>
<evidence type="ECO:0000256" key="1">
    <source>
        <dbReference type="SAM" id="Coils"/>
    </source>
</evidence>
<dbReference type="Proteomes" id="UP000317257">
    <property type="component" value="Unassembled WGS sequence"/>
</dbReference>
<feature type="region of interest" description="Disordered" evidence="2">
    <location>
        <begin position="394"/>
        <end position="417"/>
    </location>
</feature>
<gene>
    <name evidence="3" type="ORF">ED733_002234</name>
</gene>
<sequence>MDNEDGQGAKDAGIQELLAFLGRYSSGARFEKLKRLDQENEELRKEVIDLRTTNEKNLDEFIRRREEWKTETENLEGQIKDTENQRQEELMNRKAAEEALVTERSEKESLNDDIREQEKSILRLVEKMKKDEAEIMRLEELGKEQIEALEKAGQDHAKLQGELQTTREELEAKINELTLADEGLAFFRTLLVQLLPLEKMKTQIRDALDAMFNCAWDYFQRTLGQDIETSVLLRSSSQAIVLKGYNMPFPPSNTSIAKGMRVVAGLMTYAKALTTHVFRPTYITQNHELDGVLSLAAVENSQQAACVRAVLLKALPERQKKNQDEGVNQVVKEVSDAVGHWVQEREVFEAELKEVCERAAEAWSKIQVIEERIWPDSHFEVPEEWQVLPLAASTPEADPAEQETQDEDGDNSNTRTLSNIDVARVVWPTFLAADPQGPDETGPPDLELVCPGYVLTQKQLKLAEEESSETFQRAPPRAPTWRKRRNSAFCVATGADET</sequence>
<evidence type="ECO:0000313" key="3">
    <source>
        <dbReference type="EMBL" id="TWU70853.1"/>
    </source>
</evidence>